<proteinExistence type="predicted"/>
<feature type="compositionally biased region" description="Polar residues" evidence="1">
    <location>
        <begin position="1"/>
        <end position="16"/>
    </location>
</feature>
<keyword evidence="3" id="KW-1185">Reference proteome</keyword>
<dbReference type="AlphaFoldDB" id="A0A4Q9PTS7"/>
<evidence type="ECO:0000313" key="2">
    <source>
        <dbReference type="EMBL" id="TBU57830.1"/>
    </source>
</evidence>
<dbReference type="Proteomes" id="UP000292082">
    <property type="component" value="Unassembled WGS sequence"/>
</dbReference>
<dbReference type="EMBL" id="ML145132">
    <property type="protein sequence ID" value="TBU57830.1"/>
    <property type="molecule type" value="Genomic_DNA"/>
</dbReference>
<reference evidence="2 3" key="1">
    <citation type="submission" date="2019-01" db="EMBL/GenBank/DDBJ databases">
        <title>Draft genome sequences of three monokaryotic isolates of the white-rot basidiomycete fungus Dichomitus squalens.</title>
        <authorList>
            <consortium name="DOE Joint Genome Institute"/>
            <person name="Lopez S.C."/>
            <person name="Andreopoulos B."/>
            <person name="Pangilinan J."/>
            <person name="Lipzen A."/>
            <person name="Riley R."/>
            <person name="Ahrendt S."/>
            <person name="Ng V."/>
            <person name="Barry K."/>
            <person name="Daum C."/>
            <person name="Grigoriev I.V."/>
            <person name="Hilden K.S."/>
            <person name="Makela M.R."/>
            <person name="de Vries R.P."/>
        </authorList>
    </citation>
    <scope>NUCLEOTIDE SEQUENCE [LARGE SCALE GENOMIC DNA]</scope>
    <source>
        <strain evidence="2 3">CBS 464.89</strain>
    </source>
</reference>
<name>A0A4Q9PTS7_9APHY</name>
<gene>
    <name evidence="2" type="ORF">BD310DRAFT_513987</name>
</gene>
<protein>
    <submittedName>
        <fullName evidence="2">Uncharacterized protein</fullName>
    </submittedName>
</protein>
<evidence type="ECO:0000313" key="3">
    <source>
        <dbReference type="Proteomes" id="UP000292082"/>
    </source>
</evidence>
<evidence type="ECO:0000256" key="1">
    <source>
        <dbReference type="SAM" id="MobiDB-lite"/>
    </source>
</evidence>
<accession>A0A4Q9PTS7</accession>
<feature type="region of interest" description="Disordered" evidence="1">
    <location>
        <begin position="1"/>
        <end position="22"/>
    </location>
</feature>
<organism evidence="2 3">
    <name type="scientific">Dichomitus squalens</name>
    <dbReference type="NCBI Taxonomy" id="114155"/>
    <lineage>
        <taxon>Eukaryota</taxon>
        <taxon>Fungi</taxon>
        <taxon>Dikarya</taxon>
        <taxon>Basidiomycota</taxon>
        <taxon>Agaricomycotina</taxon>
        <taxon>Agaricomycetes</taxon>
        <taxon>Polyporales</taxon>
        <taxon>Polyporaceae</taxon>
        <taxon>Dichomitus</taxon>
    </lineage>
</organism>
<sequence>MQRLTSSSRCTHTAKPSRTELHSLDTEVRHEGRTRTYGHTWIVSCTVAPREPHDAKGMEKKPTPCCITRSRPTQDQGCRGQQRQYLNQLSECTRHACIAWSSRASSPHTRRPCVFLGICRALCAVYSAAAARGRCAGCSLSWISRTLTSWQPYGHEVY</sequence>